<proteinExistence type="predicted"/>
<keyword evidence="3" id="KW-1185">Reference proteome</keyword>
<reference evidence="2 3" key="1">
    <citation type="journal article" date="2019" name="Int. J. Syst. Evol. Microbiol.">
        <title>The Global Catalogue of Microorganisms (GCM) 10K type strain sequencing project: providing services to taxonomists for standard genome sequencing and annotation.</title>
        <authorList>
            <consortium name="The Broad Institute Genomics Platform"/>
            <consortium name="The Broad Institute Genome Sequencing Center for Infectious Disease"/>
            <person name="Wu L."/>
            <person name="Ma J."/>
        </authorList>
    </citation>
    <scope>NUCLEOTIDE SEQUENCE [LARGE SCALE GENOMIC DNA]</scope>
    <source>
        <strain evidence="2 3">CGMCC 1.10594</strain>
    </source>
</reference>
<evidence type="ECO:0000313" key="3">
    <source>
        <dbReference type="Proteomes" id="UP001597075"/>
    </source>
</evidence>
<dbReference type="Proteomes" id="UP001597075">
    <property type="component" value="Unassembled WGS sequence"/>
</dbReference>
<evidence type="ECO:0000313" key="2">
    <source>
        <dbReference type="EMBL" id="MFD1633374.1"/>
    </source>
</evidence>
<dbReference type="InterPro" id="IPR053521">
    <property type="entry name" value="McjB-like"/>
</dbReference>
<accession>A0ABD6CZB1</accession>
<sequence length="148" mass="16324">MLRITRFLSLSSGDKFRVLCSALLLLLTSFCIVLLPFSKVRAGLLRISTPDNRRVPGTPPPSRIVWAVNVTEYYLPGSRSCLVRSLAGETLLRLYGYAPTHRIGVNPHSEDGFIAHSWLEYDGDVLIGDLDDLSQYEPLPPLDGGGNP</sequence>
<dbReference type="EMBL" id="JBHUDL010000009">
    <property type="protein sequence ID" value="MFD1633374.1"/>
    <property type="molecule type" value="Genomic_DNA"/>
</dbReference>
<dbReference type="NCBIfam" id="NF033537">
    <property type="entry name" value="lasso_biosyn_B2"/>
    <property type="match status" value="1"/>
</dbReference>
<gene>
    <name evidence="2" type="ORF">ACFSBJ_06455</name>
</gene>
<dbReference type="InterPro" id="IPR032708">
    <property type="entry name" value="McjB_C"/>
</dbReference>
<comment type="caution">
    <text evidence="2">The sequence shown here is derived from an EMBL/GenBank/DDBJ whole genome shotgun (WGS) entry which is preliminary data.</text>
</comment>
<dbReference type="AlphaFoldDB" id="A0ABD6CZB1"/>
<feature type="domain" description="Microcin J25-processing protein McjB C-terminal" evidence="1">
    <location>
        <begin position="37"/>
        <end position="139"/>
    </location>
</feature>
<protein>
    <submittedName>
        <fullName evidence="2">Lasso peptide biosynthesis B2 protein</fullName>
    </submittedName>
</protein>
<dbReference type="RefSeq" id="WP_256405937.1">
    <property type="nucleotide sequence ID" value="NZ_CP187151.1"/>
</dbReference>
<dbReference type="Pfam" id="PF13471">
    <property type="entry name" value="Transglut_core3"/>
    <property type="match status" value="1"/>
</dbReference>
<name>A0ABD6CZB1_9EURY</name>
<organism evidence="2 3">
    <name type="scientific">Haloplanus ruber</name>
    <dbReference type="NCBI Taxonomy" id="869892"/>
    <lineage>
        <taxon>Archaea</taxon>
        <taxon>Methanobacteriati</taxon>
        <taxon>Methanobacteriota</taxon>
        <taxon>Stenosarchaea group</taxon>
        <taxon>Halobacteria</taxon>
        <taxon>Halobacteriales</taxon>
        <taxon>Haloferacaceae</taxon>
        <taxon>Haloplanus</taxon>
    </lineage>
</organism>
<evidence type="ECO:0000259" key="1">
    <source>
        <dbReference type="Pfam" id="PF13471"/>
    </source>
</evidence>